<dbReference type="AlphaFoldDB" id="A0A3Q0EY83"/>
<dbReference type="GeneID" id="106762372"/>
<proteinExistence type="predicted"/>
<dbReference type="GO" id="GO:0004029">
    <property type="term" value="F:aldehyde dehydrogenase (NAD+) activity"/>
    <property type="evidence" value="ECO:0007669"/>
    <property type="project" value="TreeGrafter"/>
</dbReference>
<keyword evidence="2" id="KW-1185">Reference proteome</keyword>
<sequence>MPHCMAVIEPQYTASGNVEVLPGVDDAVEEDDVQRLGERVLRGPLQKMVVLRETVSGGGAGSSDSGEGAEVIGKSKKTERVFQDQTEFFRAESGTMKILVTGASGFLGGRLCDALLRQGYSVRVLVRSTSDISSLSPDIEIFHGDITDYASILAACSSCTIVFHLAALVEPWLPDPSKFFSVHHEKYFCTEYEKSKVAADKIALQAASEGMPIVLLYPGVIYGPGKVTAGNIVARMLVERFSGRLPGYVGYGSDKFSFSHVEDVVEGHISAMKKGKVGSRYLLTGENASLKHVFDMAAVITDTKKPVFSIPLWMVEVYGWLSVLFSRITGKLPFISPPTVHVLRHRWEYSCEKAKSELDYTPRSLKEGLAEVLLWLKNSKFIKY</sequence>
<dbReference type="InterPro" id="IPR036291">
    <property type="entry name" value="NAD(P)-bd_dom_sf"/>
</dbReference>
<evidence type="ECO:0000259" key="1">
    <source>
        <dbReference type="Pfam" id="PF01370"/>
    </source>
</evidence>
<accession>A0A3Q0EY83</accession>
<feature type="domain" description="NAD-dependent epimerase/dehydratase" evidence="1">
    <location>
        <begin position="189"/>
        <end position="280"/>
    </location>
</feature>
<dbReference type="Pfam" id="PF01370">
    <property type="entry name" value="Epimerase"/>
    <property type="match status" value="2"/>
</dbReference>
<dbReference type="PANTHER" id="PTHR48079:SF6">
    <property type="entry name" value="NAD(P)-BINDING DOMAIN-CONTAINING PROTEIN-RELATED"/>
    <property type="match status" value="1"/>
</dbReference>
<protein>
    <submittedName>
        <fullName evidence="3">Uncharacterized protein LOC106762372 isoform X2</fullName>
    </submittedName>
</protein>
<dbReference type="Gene3D" id="3.40.50.720">
    <property type="entry name" value="NAD(P)-binding Rossmann-like Domain"/>
    <property type="match status" value="2"/>
</dbReference>
<dbReference type="InterPro" id="IPR051783">
    <property type="entry name" value="NAD(P)-dependent_oxidoreduct"/>
</dbReference>
<evidence type="ECO:0000313" key="2">
    <source>
        <dbReference type="Proteomes" id="UP000087766"/>
    </source>
</evidence>
<reference evidence="2" key="1">
    <citation type="journal article" date="2014" name="Nat. Commun.">
        <title>Genome sequence of mungbean and insights into evolution within Vigna species.</title>
        <authorList>
            <person name="Kang Y.J."/>
            <person name="Kim S.K."/>
            <person name="Kim M.Y."/>
            <person name="Lestari P."/>
            <person name="Kim K.H."/>
            <person name="Ha B.K."/>
            <person name="Jun T.H."/>
            <person name="Hwang W.J."/>
            <person name="Lee T."/>
            <person name="Lee J."/>
            <person name="Shim S."/>
            <person name="Yoon M.Y."/>
            <person name="Jang Y.E."/>
            <person name="Han K.S."/>
            <person name="Taeprayoon P."/>
            <person name="Yoon N."/>
            <person name="Somta P."/>
            <person name="Tanya P."/>
            <person name="Kim K.S."/>
            <person name="Gwag J.G."/>
            <person name="Moon J.K."/>
            <person name="Lee Y.H."/>
            <person name="Park B.S."/>
            <person name="Bombarely A."/>
            <person name="Doyle J.J."/>
            <person name="Jackson S.A."/>
            <person name="Schafleitner R."/>
            <person name="Srinives P."/>
            <person name="Varshney R.K."/>
            <person name="Lee S.H."/>
        </authorList>
    </citation>
    <scope>NUCLEOTIDE SEQUENCE [LARGE SCALE GENOMIC DNA]</scope>
    <source>
        <strain evidence="2">cv. VC1973A</strain>
    </source>
</reference>
<dbReference type="RefSeq" id="XP_022636703.1">
    <property type="nucleotide sequence ID" value="XM_022780982.1"/>
</dbReference>
<dbReference type="InterPro" id="IPR001509">
    <property type="entry name" value="Epimerase_deHydtase"/>
</dbReference>
<organism evidence="2 3">
    <name type="scientific">Vigna radiata var. radiata</name>
    <name type="common">Mung bean</name>
    <name type="synonym">Phaseolus aureus</name>
    <dbReference type="NCBI Taxonomy" id="3916"/>
    <lineage>
        <taxon>Eukaryota</taxon>
        <taxon>Viridiplantae</taxon>
        <taxon>Streptophyta</taxon>
        <taxon>Embryophyta</taxon>
        <taxon>Tracheophyta</taxon>
        <taxon>Spermatophyta</taxon>
        <taxon>Magnoliopsida</taxon>
        <taxon>eudicotyledons</taxon>
        <taxon>Gunneridae</taxon>
        <taxon>Pentapetalae</taxon>
        <taxon>rosids</taxon>
        <taxon>fabids</taxon>
        <taxon>Fabales</taxon>
        <taxon>Fabaceae</taxon>
        <taxon>Papilionoideae</taxon>
        <taxon>50 kb inversion clade</taxon>
        <taxon>NPAAA clade</taxon>
        <taxon>indigoferoid/millettioid clade</taxon>
        <taxon>Phaseoleae</taxon>
        <taxon>Vigna</taxon>
    </lineage>
</organism>
<reference evidence="3" key="2">
    <citation type="submission" date="2025-08" db="UniProtKB">
        <authorList>
            <consortium name="RefSeq"/>
        </authorList>
    </citation>
    <scope>IDENTIFICATION</scope>
    <source>
        <tissue evidence="3">Leaf</tissue>
    </source>
</reference>
<feature type="domain" description="NAD-dependent epimerase/dehydratase" evidence="1">
    <location>
        <begin position="98"/>
        <end position="169"/>
    </location>
</feature>
<dbReference type="SUPFAM" id="SSF51735">
    <property type="entry name" value="NAD(P)-binding Rossmann-fold domains"/>
    <property type="match status" value="1"/>
</dbReference>
<evidence type="ECO:0000313" key="3">
    <source>
        <dbReference type="RefSeq" id="XP_022636703.1"/>
    </source>
</evidence>
<gene>
    <name evidence="3" type="primary">LOC106762372</name>
</gene>
<name>A0A3Q0EY83_VIGRR</name>
<dbReference type="PANTHER" id="PTHR48079">
    <property type="entry name" value="PROTEIN YEEZ"/>
    <property type="match status" value="1"/>
</dbReference>
<dbReference type="GO" id="GO:0005737">
    <property type="term" value="C:cytoplasm"/>
    <property type="evidence" value="ECO:0007669"/>
    <property type="project" value="TreeGrafter"/>
</dbReference>
<dbReference type="Proteomes" id="UP000087766">
    <property type="component" value="Chromosome 5"/>
</dbReference>